<reference evidence="1" key="1">
    <citation type="submission" date="2024-09" db="EMBL/GenBank/DDBJ databases">
        <title>Black Yeasts Isolated from many extreme environments.</title>
        <authorList>
            <person name="Coleine C."/>
            <person name="Stajich J.E."/>
            <person name="Selbmann L."/>
        </authorList>
    </citation>
    <scope>NUCLEOTIDE SEQUENCE</scope>
    <source>
        <strain evidence="1">CCFEE 5737</strain>
    </source>
</reference>
<evidence type="ECO:0000313" key="2">
    <source>
        <dbReference type="Proteomes" id="UP001186974"/>
    </source>
</evidence>
<dbReference type="EMBL" id="JAWDJW010006335">
    <property type="protein sequence ID" value="KAK3065514.1"/>
    <property type="molecule type" value="Genomic_DNA"/>
</dbReference>
<name>A0ACC3DD79_9PEZI</name>
<accession>A0ACC3DD79</accession>
<organism evidence="1 2">
    <name type="scientific">Coniosporium uncinatum</name>
    <dbReference type="NCBI Taxonomy" id="93489"/>
    <lineage>
        <taxon>Eukaryota</taxon>
        <taxon>Fungi</taxon>
        <taxon>Dikarya</taxon>
        <taxon>Ascomycota</taxon>
        <taxon>Pezizomycotina</taxon>
        <taxon>Dothideomycetes</taxon>
        <taxon>Dothideomycetes incertae sedis</taxon>
        <taxon>Coniosporium</taxon>
    </lineage>
</organism>
<protein>
    <submittedName>
        <fullName evidence="1">Uncharacterized protein</fullName>
    </submittedName>
</protein>
<comment type="caution">
    <text evidence="1">The sequence shown here is derived from an EMBL/GenBank/DDBJ whole genome shotgun (WGS) entry which is preliminary data.</text>
</comment>
<sequence>MPDESTSLAQPSVAAAVFNSKVESRVALQGLSQSVSLGQNLNAPSDAAYNPPPTKRKGRPRRKKPKSNDNNSNNNSPARETRSSTLPQVGEIPPSTQPSLPPTQQPTPPTFPKNRDSQWTRRKMIPNSNEPRSIPPHLRRRALQPVLVQPQAAGPEDARSGKPWTSHQTNPARATNPDLSVKPIKQVNSIVPTPNRHAEPVGMTPPLTDGPSSKTVDFAERQEQSFVKSTAKRDNTRSKLEKIAPPKVLSNAWGSDTEHGAPSFHEWDDPADAVRALVDWNGDWLPPPVEWEGRRSYRDRDFHATIEGWITNGECECRERKKSGKCSCRTIEISRYCDIPNGEIALREWVPTDITGEAPQLWWKRQMGLFGEDEEFVRMPLPWWNMYQSNQGQVIVPLKVPTTRLDPNDSGYARAVAESTSNQRIEAKAARYTRAEEEKKRHKRRTREQKRNESKPLELPNPNRPSANLYIRHVTPLDISQMTDILNYYIKNTVFTPEMRAVTDHTITNRMVAVETVQLPWIVAVEKTTSKDRKTKAYSDSEKVIGFAFADDYHSPTDMYRYCAEMEIYVHSEYYMKGVGRCLMDQMLFCLDPQYNKKGGYEWRAGEASHFQYPGGARVLGSVICHIPYDPAASTRRKEWLDLWLGKRFYMTTYEGEPKRWKKVGEMEGVGIKNGVS</sequence>
<proteinExistence type="predicted"/>
<gene>
    <name evidence="1" type="ORF">LTS18_006225</name>
</gene>
<keyword evidence="2" id="KW-1185">Reference proteome</keyword>
<dbReference type="Proteomes" id="UP001186974">
    <property type="component" value="Unassembled WGS sequence"/>
</dbReference>
<evidence type="ECO:0000313" key="1">
    <source>
        <dbReference type="EMBL" id="KAK3065514.1"/>
    </source>
</evidence>